<dbReference type="PANTHER" id="PTHR23150">
    <property type="entry name" value="SULFATASE MODIFYING FACTOR 1, 2"/>
    <property type="match status" value="1"/>
</dbReference>
<dbReference type="InterPro" id="IPR005532">
    <property type="entry name" value="SUMF_dom"/>
</dbReference>
<evidence type="ECO:0000259" key="1">
    <source>
        <dbReference type="Pfam" id="PF03781"/>
    </source>
</evidence>
<feature type="domain" description="Sulfatase-modifying factor enzyme-like" evidence="1">
    <location>
        <begin position="77"/>
        <end position="327"/>
    </location>
</feature>
<accession>A0ABT7PLT5</accession>
<evidence type="ECO:0000313" key="2">
    <source>
        <dbReference type="EMBL" id="MDM4017451.1"/>
    </source>
</evidence>
<keyword evidence="3" id="KW-1185">Reference proteome</keyword>
<dbReference type="InterPro" id="IPR016187">
    <property type="entry name" value="CTDL_fold"/>
</dbReference>
<gene>
    <name evidence="2" type="ORF">QTN89_18525</name>
</gene>
<dbReference type="Proteomes" id="UP001239462">
    <property type="component" value="Unassembled WGS sequence"/>
</dbReference>
<sequence length="341" mass="37820">MSITTIFTRPLSFFRSSSRSRAKAESVAAPVLDFPNAPPDIRILVRQRQYAHIVRPQDGLQFDDESLKYAWKAIDHDMAYVPGGAVILQGEYATTTADGLSLIPQTLGTSDVESLFIDRWCVTNADYKRFVDEGGYDDVNLWPEQILTTVLQFVDQTQQPGPAGWAKGSPIVGTEAQPVTGVSWYEANAYAQWTGKRLPTSAEWQRAATWSLSSSDSLQECRYPWGNSFDPGFANTWASGRHQVASIHDFPKGNTPDGVRQLVGNVWEWINTQYMLAATEEVSMHATDPMAEIRGGAYDSYFHSHTTCQSRSADTLTARKPNIGFRCCFSATGLEPPDTSN</sequence>
<proteinExistence type="predicted"/>
<reference evidence="2 3" key="1">
    <citation type="submission" date="2023-06" db="EMBL/GenBank/DDBJ databases">
        <title>Roseiconus lacunae JC819 isolated from Gulf of Mannar region, Tamil Nadu.</title>
        <authorList>
            <person name="Pk S."/>
            <person name="Ch S."/>
            <person name="Ch V.R."/>
        </authorList>
    </citation>
    <scope>NUCLEOTIDE SEQUENCE [LARGE SCALE GENOMIC DNA]</scope>
    <source>
        <strain evidence="2 3">JC819</strain>
    </source>
</reference>
<dbReference type="InterPro" id="IPR042095">
    <property type="entry name" value="SUMF_sf"/>
</dbReference>
<dbReference type="PANTHER" id="PTHR23150:SF19">
    <property type="entry name" value="FORMYLGLYCINE-GENERATING ENZYME"/>
    <property type="match status" value="1"/>
</dbReference>
<dbReference type="RefSeq" id="WP_149494810.1">
    <property type="nucleotide sequence ID" value="NZ_CP141221.1"/>
</dbReference>
<organism evidence="2 3">
    <name type="scientific">Roseiconus lacunae</name>
    <dbReference type="NCBI Taxonomy" id="2605694"/>
    <lineage>
        <taxon>Bacteria</taxon>
        <taxon>Pseudomonadati</taxon>
        <taxon>Planctomycetota</taxon>
        <taxon>Planctomycetia</taxon>
        <taxon>Pirellulales</taxon>
        <taxon>Pirellulaceae</taxon>
        <taxon>Roseiconus</taxon>
    </lineage>
</organism>
<dbReference type="EMBL" id="JASZZN010000014">
    <property type="protein sequence ID" value="MDM4017451.1"/>
    <property type="molecule type" value="Genomic_DNA"/>
</dbReference>
<protein>
    <submittedName>
        <fullName evidence="2">SUMF1/EgtB/PvdO family nonheme iron enzyme</fullName>
    </submittedName>
</protein>
<dbReference type="SUPFAM" id="SSF56436">
    <property type="entry name" value="C-type lectin-like"/>
    <property type="match status" value="1"/>
</dbReference>
<dbReference type="Pfam" id="PF03781">
    <property type="entry name" value="FGE-sulfatase"/>
    <property type="match status" value="1"/>
</dbReference>
<dbReference type="InterPro" id="IPR051043">
    <property type="entry name" value="Sulfatase_Mod_Factor_Kinase"/>
</dbReference>
<evidence type="ECO:0000313" key="3">
    <source>
        <dbReference type="Proteomes" id="UP001239462"/>
    </source>
</evidence>
<dbReference type="Gene3D" id="3.90.1580.10">
    <property type="entry name" value="paralog of FGE (formylglycine-generating enzyme)"/>
    <property type="match status" value="1"/>
</dbReference>
<comment type="caution">
    <text evidence="2">The sequence shown here is derived from an EMBL/GenBank/DDBJ whole genome shotgun (WGS) entry which is preliminary data.</text>
</comment>
<name>A0ABT7PLT5_9BACT</name>